<protein>
    <recommendedName>
        <fullName evidence="5">Pentatricopeptide repeat-containing protein</fullName>
    </recommendedName>
</protein>
<dbReference type="FunFam" id="1.25.40.10:FF:000031">
    <property type="entry name" value="Pentatricopeptide repeat-containing protein mitochondrial"/>
    <property type="match status" value="1"/>
</dbReference>
<evidence type="ECO:0000256" key="1">
    <source>
        <dbReference type="ARBA" id="ARBA00022737"/>
    </source>
</evidence>
<dbReference type="Pfam" id="PF13041">
    <property type="entry name" value="PPR_2"/>
    <property type="match status" value="1"/>
</dbReference>
<organism evidence="3 4">
    <name type="scientific">Coptis chinensis</name>
    <dbReference type="NCBI Taxonomy" id="261450"/>
    <lineage>
        <taxon>Eukaryota</taxon>
        <taxon>Viridiplantae</taxon>
        <taxon>Streptophyta</taxon>
        <taxon>Embryophyta</taxon>
        <taxon>Tracheophyta</taxon>
        <taxon>Spermatophyta</taxon>
        <taxon>Magnoliopsida</taxon>
        <taxon>Ranunculales</taxon>
        <taxon>Ranunculaceae</taxon>
        <taxon>Coptidoideae</taxon>
        <taxon>Coptis</taxon>
    </lineage>
</organism>
<evidence type="ECO:0000313" key="3">
    <source>
        <dbReference type="EMBL" id="KAF9604424.1"/>
    </source>
</evidence>
<evidence type="ECO:0000313" key="4">
    <source>
        <dbReference type="Proteomes" id="UP000631114"/>
    </source>
</evidence>
<accession>A0A835HS62</accession>
<evidence type="ECO:0000256" key="2">
    <source>
        <dbReference type="PROSITE-ProRule" id="PRU00708"/>
    </source>
</evidence>
<proteinExistence type="predicted"/>
<dbReference type="Proteomes" id="UP000631114">
    <property type="component" value="Unassembled WGS sequence"/>
</dbReference>
<dbReference type="EMBL" id="JADFTS010000005">
    <property type="protein sequence ID" value="KAF9604424.1"/>
    <property type="molecule type" value="Genomic_DNA"/>
</dbReference>
<dbReference type="Gene3D" id="1.25.40.10">
    <property type="entry name" value="Tetratricopeptide repeat domain"/>
    <property type="match status" value="1"/>
</dbReference>
<dbReference type="NCBIfam" id="TIGR00756">
    <property type="entry name" value="PPR"/>
    <property type="match status" value="2"/>
</dbReference>
<dbReference type="PROSITE" id="PS51375">
    <property type="entry name" value="PPR"/>
    <property type="match status" value="2"/>
</dbReference>
<dbReference type="GO" id="GO:0003723">
    <property type="term" value="F:RNA binding"/>
    <property type="evidence" value="ECO:0007669"/>
    <property type="project" value="InterPro"/>
</dbReference>
<dbReference type="AlphaFoldDB" id="A0A835HS62"/>
<sequence length="144" mass="16593">MQQWRFKFEMIRVVDQFEIAEWEPMAIIAVMFTALFTTPQHGRCSHDYLNVCGFVIDTSICKAFIDMYSKYGRIDFAREVFNRMPKRDIISWNAMIAGYGIHGRGREALLLFNDLQNEGPKLNYVTFICLLSACSHSGLVPLLA</sequence>
<dbReference type="GO" id="GO:0009451">
    <property type="term" value="P:RNA modification"/>
    <property type="evidence" value="ECO:0007669"/>
    <property type="project" value="InterPro"/>
</dbReference>
<keyword evidence="1" id="KW-0677">Repeat</keyword>
<dbReference type="InterPro" id="IPR002885">
    <property type="entry name" value="PPR_rpt"/>
</dbReference>
<keyword evidence="4" id="KW-1185">Reference proteome</keyword>
<reference evidence="3 4" key="1">
    <citation type="submission" date="2020-10" db="EMBL/GenBank/DDBJ databases">
        <title>The Coptis chinensis genome and diversification of protoberbering-type alkaloids.</title>
        <authorList>
            <person name="Wang B."/>
            <person name="Shu S."/>
            <person name="Song C."/>
            <person name="Liu Y."/>
        </authorList>
    </citation>
    <scope>NUCLEOTIDE SEQUENCE [LARGE SCALE GENOMIC DNA]</scope>
    <source>
        <strain evidence="3">HL-2020</strain>
        <tissue evidence="3">Leaf</tissue>
    </source>
</reference>
<dbReference type="OrthoDB" id="1936721at2759"/>
<gene>
    <name evidence="3" type="ORF">IFM89_006433</name>
</gene>
<dbReference type="PANTHER" id="PTHR47926">
    <property type="entry name" value="PENTATRICOPEPTIDE REPEAT-CONTAINING PROTEIN"/>
    <property type="match status" value="1"/>
</dbReference>
<evidence type="ECO:0008006" key="5">
    <source>
        <dbReference type="Google" id="ProtNLM"/>
    </source>
</evidence>
<comment type="caution">
    <text evidence="3">The sequence shown here is derived from an EMBL/GenBank/DDBJ whole genome shotgun (WGS) entry which is preliminary data.</text>
</comment>
<feature type="repeat" description="PPR" evidence="2">
    <location>
        <begin position="88"/>
        <end position="122"/>
    </location>
</feature>
<feature type="repeat" description="PPR" evidence="2">
    <location>
        <begin position="57"/>
        <end position="87"/>
    </location>
</feature>
<dbReference type="PANTHER" id="PTHR47926:SF347">
    <property type="entry name" value="PENTATRICOPEPTIDE REPEAT-CONTAINING PROTEIN"/>
    <property type="match status" value="1"/>
</dbReference>
<dbReference type="InterPro" id="IPR046960">
    <property type="entry name" value="PPR_At4g14850-like_plant"/>
</dbReference>
<name>A0A835HS62_9MAGN</name>
<dbReference type="InterPro" id="IPR011990">
    <property type="entry name" value="TPR-like_helical_dom_sf"/>
</dbReference>